<dbReference type="GO" id="GO:0000479">
    <property type="term" value="P:endonucleolytic cleavage of tricistronic rRNA transcript (SSU-rRNA, 5.8S rRNA, LSU-rRNA)"/>
    <property type="evidence" value="ECO:0007669"/>
    <property type="project" value="TreeGrafter"/>
</dbReference>
<evidence type="ECO:0000256" key="2">
    <source>
        <dbReference type="ARBA" id="ARBA00022517"/>
    </source>
</evidence>
<sequence length="819" mass="91897">MAAMTATPHHHRSTTKISQKPFKSRHLSKSALKDIAKGKIEKGVRRTPHQQVMSKLDRKNQAKQKRWAKDKENEKKSSVFSGRDAAPRIVALVNLAGDGASERAVAKLNASVDIDGPVSPDKGMVRVHVDRFKQSILYFCAQRRLLDVLDACRVADFVVLVLSATEEVDEYGEELLKAVENQGISNVVAVAEGVDSIEPAKKRPQVLSSLKSYASHFFPSVEKINSLDSRQECINTIRSLCTTVPKGVRWREDRSWMLVEDIMWSDSSDITSETSTLDEVVLTGVVRGKGLNADRLLQIGDWGKFQISKITSAPLEKSKKGKGNLMAVDTEGQGEVLAEPTDDLDGLDELAPEEVAMEDAGDYATSLPPSDRKGVLLDDHHYFSDEETRIPDRIPKRLPRGTSRYQSAWYLDDVSDSGSDLTDFDEDMFDDVKSKREFDPADGMDDVDMGDAMTEAGPSEYPRSEAFLDPSPDDEAEQIAAYRRQRREEAQDDLQFPDEIELHPNVLARERLAKYRGLKSLRTSEWNTDEDKIYEPPEWPRLLEVSDYKGARNRVLRESLIGGVQPGTRVNIHISAVSVSVKKSHDPTAPLPVFSLLRHEQKRTAVNFSINLLSTVSSPLRSKDELIMQCGPRRFIIKPLLSDTVNTPNNVHKFQRYLHPGHTAIASFTAPITWGSVPTLFFRRNESTGDLSLIGTGTSLPPSTSRVIAKRVVLTGHPYKIHKRVVTVRYMFFNKEDVLWFKALKLWTKRGRSGFIKESLGTHGYFKAVFDGKLDAMDAVGVSLYKRVWPRPARLWTIVEDEVEVKKPQLAEATDTMAE</sequence>
<dbReference type="GO" id="GO:0005525">
    <property type="term" value="F:GTP binding"/>
    <property type="evidence" value="ECO:0007669"/>
    <property type="project" value="TreeGrafter"/>
</dbReference>
<feature type="region of interest" description="Disordered" evidence="5">
    <location>
        <begin position="1"/>
        <end position="80"/>
    </location>
</feature>
<reference evidence="7 8" key="1">
    <citation type="submission" date="2015-01" db="EMBL/GenBank/DDBJ databases">
        <title>The Genome Sequence of Ochroconis gallopava CBS43764.</title>
        <authorList>
            <consortium name="The Broad Institute Genomics Platform"/>
            <person name="Cuomo C."/>
            <person name="de Hoog S."/>
            <person name="Gorbushina A."/>
            <person name="Stielow B."/>
            <person name="Teixiera M."/>
            <person name="Abouelleil A."/>
            <person name="Chapman S.B."/>
            <person name="Priest M."/>
            <person name="Young S.K."/>
            <person name="Wortman J."/>
            <person name="Nusbaum C."/>
            <person name="Birren B."/>
        </authorList>
    </citation>
    <scope>NUCLEOTIDE SEQUENCE [LARGE SCALE GENOMIC DNA]</scope>
    <source>
        <strain evidence="7 8">CBS 43764</strain>
    </source>
</reference>
<dbReference type="GeneID" id="27310714"/>
<proteinExistence type="inferred from homology"/>
<evidence type="ECO:0000256" key="4">
    <source>
        <dbReference type="ARBA" id="ARBA00038288"/>
    </source>
</evidence>
<feature type="compositionally biased region" description="Basic and acidic residues" evidence="5">
    <location>
        <begin position="67"/>
        <end position="77"/>
    </location>
</feature>
<gene>
    <name evidence="7" type="ORF">PV09_02741</name>
</gene>
<dbReference type="InterPro" id="IPR027417">
    <property type="entry name" value="P-loop_NTPase"/>
</dbReference>
<dbReference type="InParanoid" id="A0A0D2B4V5"/>
<dbReference type="GO" id="GO:0005730">
    <property type="term" value="C:nucleolus"/>
    <property type="evidence" value="ECO:0007669"/>
    <property type="project" value="UniProtKB-SubCell"/>
</dbReference>
<evidence type="ECO:0000256" key="5">
    <source>
        <dbReference type="SAM" id="MobiDB-lite"/>
    </source>
</evidence>
<dbReference type="AlphaFoldDB" id="A0A0D2B4V5"/>
<dbReference type="FunCoup" id="A0A0D2B4V5">
    <property type="interactions" value="992"/>
</dbReference>
<feature type="domain" description="Bms1-type G" evidence="6">
    <location>
        <begin position="86"/>
        <end position="246"/>
    </location>
</feature>
<feature type="region of interest" description="Disordered" evidence="5">
    <location>
        <begin position="455"/>
        <end position="474"/>
    </location>
</feature>
<dbReference type="HOGENOM" id="CLU_009858_1_0_1"/>
<comment type="subcellular location">
    <subcellularLocation>
        <location evidence="1">Nucleus</location>
        <location evidence="1">Nucleolus</location>
    </subcellularLocation>
</comment>
<dbReference type="RefSeq" id="XP_016216138.1">
    <property type="nucleotide sequence ID" value="XM_016355832.1"/>
</dbReference>
<dbReference type="PANTHER" id="PTHR12858">
    <property type="entry name" value="RIBOSOME BIOGENESIS PROTEIN"/>
    <property type="match status" value="1"/>
</dbReference>
<keyword evidence="8" id="KW-1185">Reference proteome</keyword>
<evidence type="ECO:0000259" key="6">
    <source>
        <dbReference type="PROSITE" id="PS51714"/>
    </source>
</evidence>
<dbReference type="InterPro" id="IPR012948">
    <property type="entry name" value="AARP2CN"/>
</dbReference>
<evidence type="ECO:0000313" key="7">
    <source>
        <dbReference type="EMBL" id="KIW06269.1"/>
    </source>
</evidence>
<dbReference type="PANTHER" id="PTHR12858:SF1">
    <property type="entry name" value="PRE-RRNA-PROCESSING PROTEIN TSR1 HOMOLOG"/>
    <property type="match status" value="1"/>
</dbReference>
<dbReference type="InterPro" id="IPR030387">
    <property type="entry name" value="G_Bms1/Tsr1_dom"/>
</dbReference>
<dbReference type="GO" id="GO:0003924">
    <property type="term" value="F:GTPase activity"/>
    <property type="evidence" value="ECO:0007669"/>
    <property type="project" value="TreeGrafter"/>
</dbReference>
<keyword evidence="2" id="KW-0690">Ribosome biogenesis</keyword>
<dbReference type="GO" id="GO:0034511">
    <property type="term" value="F:U3 snoRNA binding"/>
    <property type="evidence" value="ECO:0007669"/>
    <property type="project" value="TreeGrafter"/>
</dbReference>
<dbReference type="GO" id="GO:0000462">
    <property type="term" value="P:maturation of SSU-rRNA from tricistronic rRNA transcript (SSU-rRNA, 5.8S rRNA, LSU-rRNA)"/>
    <property type="evidence" value="ECO:0007669"/>
    <property type="project" value="TreeGrafter"/>
</dbReference>
<dbReference type="SMART" id="SM01362">
    <property type="entry name" value="DUF663"/>
    <property type="match status" value="1"/>
</dbReference>
<dbReference type="InterPro" id="IPR007034">
    <property type="entry name" value="BMS1_TSR1_C"/>
</dbReference>
<dbReference type="Pfam" id="PF04950">
    <property type="entry name" value="RIBIOP_C"/>
    <property type="match status" value="1"/>
</dbReference>
<dbReference type="SMART" id="SM00785">
    <property type="entry name" value="AARP2CN"/>
    <property type="match status" value="1"/>
</dbReference>
<name>A0A0D2B4V5_9PEZI</name>
<evidence type="ECO:0000256" key="3">
    <source>
        <dbReference type="ARBA" id="ARBA00023242"/>
    </source>
</evidence>
<dbReference type="Gene3D" id="3.40.50.300">
    <property type="entry name" value="P-loop containing nucleotide triphosphate hydrolases"/>
    <property type="match status" value="1"/>
</dbReference>
<dbReference type="OrthoDB" id="119302at2759"/>
<comment type="similarity">
    <text evidence="4">Belongs to the TRAFAC class translation factor GTPase superfamily. Bms1-like GTPase family. TSR1 subfamily.</text>
</comment>
<evidence type="ECO:0000313" key="8">
    <source>
        <dbReference type="Proteomes" id="UP000053259"/>
    </source>
</evidence>
<dbReference type="PROSITE" id="PS51714">
    <property type="entry name" value="G_BMS1"/>
    <property type="match status" value="1"/>
</dbReference>
<dbReference type="Proteomes" id="UP000053259">
    <property type="component" value="Unassembled WGS sequence"/>
</dbReference>
<dbReference type="Pfam" id="PF22298">
    <property type="entry name" value="Tsr1_G-like"/>
    <property type="match status" value="1"/>
</dbReference>
<dbReference type="STRING" id="253628.A0A0D2B4V5"/>
<dbReference type="InterPro" id="IPR039761">
    <property type="entry name" value="Bms1/Tsr1"/>
</dbReference>
<feature type="compositionally biased region" description="Basic and acidic residues" evidence="5">
    <location>
        <begin position="31"/>
        <end position="44"/>
    </location>
</feature>
<dbReference type="VEuPathDB" id="FungiDB:PV09_02741"/>
<organism evidence="7 8">
    <name type="scientific">Verruconis gallopava</name>
    <dbReference type="NCBI Taxonomy" id="253628"/>
    <lineage>
        <taxon>Eukaryota</taxon>
        <taxon>Fungi</taxon>
        <taxon>Dikarya</taxon>
        <taxon>Ascomycota</taxon>
        <taxon>Pezizomycotina</taxon>
        <taxon>Dothideomycetes</taxon>
        <taxon>Pleosporomycetidae</taxon>
        <taxon>Venturiales</taxon>
        <taxon>Sympoventuriaceae</taxon>
        <taxon>Verruconis</taxon>
    </lineage>
</organism>
<evidence type="ECO:0000256" key="1">
    <source>
        <dbReference type="ARBA" id="ARBA00004604"/>
    </source>
</evidence>
<protein>
    <recommendedName>
        <fullName evidence="6">Bms1-type G domain-containing protein</fullName>
    </recommendedName>
</protein>
<dbReference type="EMBL" id="KN847535">
    <property type="protein sequence ID" value="KIW06269.1"/>
    <property type="molecule type" value="Genomic_DNA"/>
</dbReference>
<keyword evidence="3" id="KW-0539">Nucleus</keyword>
<accession>A0A0D2B4V5</accession>
<dbReference type="Pfam" id="PF08142">
    <property type="entry name" value="AARP2CN"/>
    <property type="match status" value="1"/>
</dbReference>
<dbReference type="GO" id="GO:0030688">
    <property type="term" value="C:preribosome, small subunit precursor"/>
    <property type="evidence" value="ECO:0007669"/>
    <property type="project" value="TreeGrafter"/>
</dbReference>